<dbReference type="AlphaFoldDB" id="A0A5C8NQM9"/>
<keyword evidence="5 6" id="KW-0472">Membrane</keyword>
<feature type="transmembrane region" description="Helical" evidence="6">
    <location>
        <begin position="9"/>
        <end position="31"/>
    </location>
</feature>
<dbReference type="RefSeq" id="WP_147668051.1">
    <property type="nucleotide sequence ID" value="NZ_VDUW01000007.1"/>
</dbReference>
<name>A0A5C8NQM9_9BACI</name>
<evidence type="ECO:0000256" key="5">
    <source>
        <dbReference type="ARBA" id="ARBA00023136"/>
    </source>
</evidence>
<dbReference type="GO" id="GO:0005886">
    <property type="term" value="C:plasma membrane"/>
    <property type="evidence" value="ECO:0007669"/>
    <property type="project" value="UniProtKB-SubCell"/>
</dbReference>
<dbReference type="InterPro" id="IPR051461">
    <property type="entry name" value="UPF0750_membrane"/>
</dbReference>
<dbReference type="Proteomes" id="UP000321574">
    <property type="component" value="Unassembled WGS sequence"/>
</dbReference>
<keyword evidence="2" id="KW-1003">Cell membrane</keyword>
<feature type="transmembrane region" description="Helical" evidence="6">
    <location>
        <begin position="51"/>
        <end position="70"/>
    </location>
</feature>
<feature type="transmembrane region" description="Helical" evidence="6">
    <location>
        <begin position="77"/>
        <end position="98"/>
    </location>
</feature>
<evidence type="ECO:0000256" key="4">
    <source>
        <dbReference type="ARBA" id="ARBA00022989"/>
    </source>
</evidence>
<evidence type="ECO:0000256" key="1">
    <source>
        <dbReference type="ARBA" id="ARBA00004651"/>
    </source>
</evidence>
<proteinExistence type="predicted"/>
<dbReference type="EMBL" id="VDUW01000007">
    <property type="protein sequence ID" value="TXL63622.1"/>
    <property type="molecule type" value="Genomic_DNA"/>
</dbReference>
<comment type="caution">
    <text evidence="7">The sequence shown here is derived from an EMBL/GenBank/DDBJ whole genome shotgun (WGS) entry which is preliminary data.</text>
</comment>
<evidence type="ECO:0000313" key="7">
    <source>
        <dbReference type="EMBL" id="TXL63622.1"/>
    </source>
</evidence>
<accession>A0A5C8NQM9</accession>
<keyword evidence="3 6" id="KW-0812">Transmembrane</keyword>
<evidence type="ECO:0000256" key="6">
    <source>
        <dbReference type="SAM" id="Phobius"/>
    </source>
</evidence>
<dbReference type="PANTHER" id="PTHR33545:SF9">
    <property type="entry name" value="UPF0750 MEMBRANE PROTEIN YITE"/>
    <property type="match status" value="1"/>
</dbReference>
<organism evidence="7 8">
    <name type="scientific">Cerasibacillus terrae</name>
    <dbReference type="NCBI Taxonomy" id="2498845"/>
    <lineage>
        <taxon>Bacteria</taxon>
        <taxon>Bacillati</taxon>
        <taxon>Bacillota</taxon>
        <taxon>Bacilli</taxon>
        <taxon>Bacillales</taxon>
        <taxon>Bacillaceae</taxon>
        <taxon>Cerasibacillus</taxon>
    </lineage>
</organism>
<dbReference type="PANTHER" id="PTHR33545">
    <property type="entry name" value="UPF0750 MEMBRANE PROTEIN YITT-RELATED"/>
    <property type="match status" value="1"/>
</dbReference>
<feature type="transmembrane region" description="Helical" evidence="6">
    <location>
        <begin position="151"/>
        <end position="175"/>
    </location>
</feature>
<reference evidence="7 8" key="1">
    <citation type="submission" date="2019-06" db="EMBL/GenBank/DDBJ databases">
        <title>Cerasibacillus sp. nov., isolated from maize field.</title>
        <authorList>
            <person name="Lin S.-Y."/>
            <person name="Tsai C.-F."/>
            <person name="Young C.-C."/>
        </authorList>
    </citation>
    <scope>NUCLEOTIDE SEQUENCE [LARGE SCALE GENOMIC DNA]</scope>
    <source>
        <strain evidence="7 8">CC-CFT480</strain>
    </source>
</reference>
<protein>
    <submittedName>
        <fullName evidence="7">YitT family protein</fullName>
    </submittedName>
</protein>
<keyword evidence="8" id="KW-1185">Reference proteome</keyword>
<dbReference type="Pfam" id="PF02588">
    <property type="entry name" value="YitT_membrane"/>
    <property type="match status" value="1"/>
</dbReference>
<evidence type="ECO:0000313" key="8">
    <source>
        <dbReference type="Proteomes" id="UP000321574"/>
    </source>
</evidence>
<evidence type="ECO:0000256" key="2">
    <source>
        <dbReference type="ARBA" id="ARBA00022475"/>
    </source>
</evidence>
<dbReference type="InterPro" id="IPR003740">
    <property type="entry name" value="YitT"/>
</dbReference>
<keyword evidence="4 6" id="KW-1133">Transmembrane helix</keyword>
<feature type="transmembrane region" description="Helical" evidence="6">
    <location>
        <begin position="104"/>
        <end position="122"/>
    </location>
</feature>
<feature type="transmembrane region" description="Helical" evidence="6">
    <location>
        <begin position="129"/>
        <end position="145"/>
    </location>
</feature>
<sequence>MNEFLKKGVIVLLGGIIQGLGMGLFLFPQSIPSGGAGGMAILFNHFFKLPMGPALWIVNFSLLLFGIMYLGKRFAVWTVFGMTITSLSIHFFEVYLIIPERNLLFDLIIGSVTLGIGVGLLMRQGVSNGGVGVLAYMLAFKRNILPGKPLFFFNCLIFFITAAVISWKIIFLALISQWMSTRIVDIIYSYPSYEVYTLDWRNKKA</sequence>
<gene>
    <name evidence="7" type="ORF">FHP05_10570</name>
</gene>
<evidence type="ECO:0000256" key="3">
    <source>
        <dbReference type="ARBA" id="ARBA00022692"/>
    </source>
</evidence>
<comment type="subcellular location">
    <subcellularLocation>
        <location evidence="1">Cell membrane</location>
        <topology evidence="1">Multi-pass membrane protein</topology>
    </subcellularLocation>
</comment>
<dbReference type="OrthoDB" id="2182285at2"/>